<comment type="caution">
    <text evidence="2">The sequence shown here is derived from an EMBL/GenBank/DDBJ whole genome shotgun (WGS) entry which is preliminary data.</text>
</comment>
<feature type="region of interest" description="Disordered" evidence="1">
    <location>
        <begin position="52"/>
        <end position="107"/>
    </location>
</feature>
<feature type="compositionally biased region" description="Polar residues" evidence="1">
    <location>
        <begin position="815"/>
        <end position="837"/>
    </location>
</feature>
<evidence type="ECO:0000313" key="3">
    <source>
        <dbReference type="Proteomes" id="UP000230002"/>
    </source>
</evidence>
<dbReference type="AlphaFoldDB" id="A0A2G8SMD0"/>
<keyword evidence="3" id="KW-1185">Reference proteome</keyword>
<feature type="compositionally biased region" description="Basic residues" evidence="1">
    <location>
        <begin position="17"/>
        <end position="27"/>
    </location>
</feature>
<accession>A0A2G8SMD0</accession>
<feature type="region of interest" description="Disordered" evidence="1">
    <location>
        <begin position="494"/>
        <end position="619"/>
    </location>
</feature>
<dbReference type="Proteomes" id="UP000230002">
    <property type="component" value="Unassembled WGS sequence"/>
</dbReference>
<sequence length="872" mass="94318">MRLTRPRSNSKPSTRGHSSHKISLRRHRNDVLVPHSFIRSCVSCRRRFVPRGPTSSIRFKERPTTPVSPTLDQAEQDAMTHDGDVDGEPGPWDSPREEPEASVEDAMAAPHDYEDSRDAEAERMAYASPPLSLIPFNFSECSPLAGVEDESSLRDDSPADSLPLPPSSIPHDHPAYPGTGAGDATDAQSPCNEVVVKQEEDEEDAMPPPAHIRMEHSLEPATPRQCDVWRRALITFPGQEAEEDRLYTTFEYAVPPGQRRPGDDIAETLSAARSGGLTDLTLYFGCPGFQCEDDHKHREWRRAVIIRIVRRLGDVLGSRLSVLQVTGPWPELIFPGVPDILGIVLDSFPALCRLHFADLQCECGVCELQYTDPARFKRLQLFALEHRISTPLRWIKSSRVTIEGKSFYSLDKDFTAYIGDDARLAGSVRNLCSTVSPNEGRAGASARAQDEAQFFVKLLKRDLPSATHFQVITPELRVEYVRDLPLCRIPSIPRARTSRSPAGTPYRHSLTPNPTSASRTRTPVYRESSSASSCTASASGYTPPPDAGVAAPVDDPPADLSGDICLQDDLSDELGLDSETGSGDLGPQSDDDFALDYDSEGLDSAGTQPQGVSDARATLGSGGAFDGPIMDADVDWHAVFMAEQDSRSDGGHDLQLGDGGIATEPPIPSLLSPIPSTWLRASTFGDEEVSVAGASSNSNFTPSDQAYHPIHFFAPGGFAWGGSDVELEVAGTDTTRIGVFGIPSALFRPENSADRVSEASRPEAADAGGLTWAQHAALTPTMHTLPDDVITELSESPAVGDLEDLQPWRYLEDSPSASIPSDESYFESGQGSGSHLNVNVGVQEVDGHGGLGPQLEGDMDMSDFDAETPVLD</sequence>
<organism evidence="2 3">
    <name type="scientific">Ganoderma sinense ZZ0214-1</name>
    <dbReference type="NCBI Taxonomy" id="1077348"/>
    <lineage>
        <taxon>Eukaryota</taxon>
        <taxon>Fungi</taxon>
        <taxon>Dikarya</taxon>
        <taxon>Basidiomycota</taxon>
        <taxon>Agaricomycotina</taxon>
        <taxon>Agaricomycetes</taxon>
        <taxon>Polyporales</taxon>
        <taxon>Polyporaceae</taxon>
        <taxon>Ganoderma</taxon>
    </lineage>
</organism>
<feature type="compositionally biased region" description="Polar residues" evidence="1">
    <location>
        <begin position="1"/>
        <end position="16"/>
    </location>
</feature>
<feature type="compositionally biased region" description="Polar residues" evidence="1">
    <location>
        <begin position="510"/>
        <end position="521"/>
    </location>
</feature>
<gene>
    <name evidence="2" type="ORF">GSI_02680</name>
</gene>
<dbReference type="EMBL" id="AYKW01000004">
    <property type="protein sequence ID" value="PIL34893.1"/>
    <property type="molecule type" value="Genomic_DNA"/>
</dbReference>
<proteinExistence type="predicted"/>
<feature type="compositionally biased region" description="Acidic residues" evidence="1">
    <location>
        <begin position="857"/>
        <end position="866"/>
    </location>
</feature>
<feature type="compositionally biased region" description="Low complexity" evidence="1">
    <location>
        <begin position="528"/>
        <end position="539"/>
    </location>
</feature>
<protein>
    <submittedName>
        <fullName evidence="2">Uncharacterized protein</fullName>
    </submittedName>
</protein>
<feature type="compositionally biased region" description="Acidic residues" evidence="1">
    <location>
        <begin position="589"/>
        <end position="601"/>
    </location>
</feature>
<evidence type="ECO:0000313" key="2">
    <source>
        <dbReference type="EMBL" id="PIL34893.1"/>
    </source>
</evidence>
<feature type="region of interest" description="Disordered" evidence="1">
    <location>
        <begin position="813"/>
        <end position="872"/>
    </location>
</feature>
<evidence type="ECO:0000256" key="1">
    <source>
        <dbReference type="SAM" id="MobiDB-lite"/>
    </source>
</evidence>
<feature type="region of interest" description="Disordered" evidence="1">
    <location>
        <begin position="147"/>
        <end position="190"/>
    </location>
</feature>
<feature type="region of interest" description="Disordered" evidence="1">
    <location>
        <begin position="1"/>
        <end position="27"/>
    </location>
</feature>
<name>A0A2G8SMD0_9APHY</name>
<reference evidence="2 3" key="1">
    <citation type="journal article" date="2015" name="Sci. Rep.">
        <title>Chromosome-level genome map provides insights into diverse defense mechanisms in the medicinal fungus Ganoderma sinense.</title>
        <authorList>
            <person name="Zhu Y."/>
            <person name="Xu J."/>
            <person name="Sun C."/>
            <person name="Zhou S."/>
            <person name="Xu H."/>
            <person name="Nelson D.R."/>
            <person name="Qian J."/>
            <person name="Song J."/>
            <person name="Luo H."/>
            <person name="Xiang L."/>
            <person name="Li Y."/>
            <person name="Xu Z."/>
            <person name="Ji A."/>
            <person name="Wang L."/>
            <person name="Lu S."/>
            <person name="Hayward A."/>
            <person name="Sun W."/>
            <person name="Li X."/>
            <person name="Schwartz D.C."/>
            <person name="Wang Y."/>
            <person name="Chen S."/>
        </authorList>
    </citation>
    <scope>NUCLEOTIDE SEQUENCE [LARGE SCALE GENOMIC DNA]</scope>
    <source>
        <strain evidence="2 3">ZZ0214-1</strain>
    </source>
</reference>
<dbReference type="OrthoDB" id="10679631at2759"/>